<dbReference type="Proteomes" id="UP001163828">
    <property type="component" value="Unassembled WGS sequence"/>
</dbReference>
<protein>
    <submittedName>
        <fullName evidence="1">Uncharacterized protein</fullName>
    </submittedName>
</protein>
<dbReference type="EMBL" id="MU790553">
    <property type="protein sequence ID" value="KAJ3998743.1"/>
    <property type="molecule type" value="Genomic_DNA"/>
</dbReference>
<keyword evidence="2" id="KW-1185">Reference proteome</keyword>
<accession>A0ABQ8QK29</accession>
<feature type="non-terminal residue" evidence="1">
    <location>
        <position position="113"/>
    </location>
</feature>
<evidence type="ECO:0000313" key="1">
    <source>
        <dbReference type="EMBL" id="KAJ3998743.1"/>
    </source>
</evidence>
<name>A0ABQ8QK29_9AGAR</name>
<reference evidence="1" key="1">
    <citation type="submission" date="2022-08" db="EMBL/GenBank/DDBJ databases">
        <authorList>
            <consortium name="DOE Joint Genome Institute"/>
            <person name="Min B."/>
            <person name="Riley R."/>
            <person name="Sierra-Patev S."/>
            <person name="Naranjo-Ortiz M."/>
            <person name="Looney B."/>
            <person name="Konkel Z."/>
            <person name="Slot J.C."/>
            <person name="Sakamoto Y."/>
            <person name="Steenwyk J.L."/>
            <person name="Rokas A."/>
            <person name="Carro J."/>
            <person name="Camarero S."/>
            <person name="Ferreira P."/>
            <person name="Molpeceres G."/>
            <person name="Ruiz-Duenas F.J."/>
            <person name="Serrano A."/>
            <person name="Henrissat B."/>
            <person name="Drula E."/>
            <person name="Hughes K.W."/>
            <person name="Mata J.L."/>
            <person name="Ishikawa N.K."/>
            <person name="Vargas-Isla R."/>
            <person name="Ushijima S."/>
            <person name="Smith C.A."/>
            <person name="Ahrendt S."/>
            <person name="Andreopoulos W."/>
            <person name="He G."/>
            <person name="Labutti K."/>
            <person name="Lipzen A."/>
            <person name="Ng V."/>
            <person name="Sandor L."/>
            <person name="Barry K."/>
            <person name="Martinez A.T."/>
            <person name="Xiao Y."/>
            <person name="Gibbons J.G."/>
            <person name="Terashima K."/>
            <person name="Hibbett D.S."/>
            <person name="Grigoriev I.V."/>
        </authorList>
    </citation>
    <scope>NUCLEOTIDE SEQUENCE</scope>
    <source>
        <strain evidence="1">TFB10827</strain>
    </source>
</reference>
<organism evidence="1 2">
    <name type="scientific">Lentinula boryana</name>
    <dbReference type="NCBI Taxonomy" id="40481"/>
    <lineage>
        <taxon>Eukaryota</taxon>
        <taxon>Fungi</taxon>
        <taxon>Dikarya</taxon>
        <taxon>Basidiomycota</taxon>
        <taxon>Agaricomycotina</taxon>
        <taxon>Agaricomycetes</taxon>
        <taxon>Agaricomycetidae</taxon>
        <taxon>Agaricales</taxon>
        <taxon>Marasmiineae</taxon>
        <taxon>Omphalotaceae</taxon>
        <taxon>Lentinula</taxon>
    </lineage>
</organism>
<proteinExistence type="predicted"/>
<feature type="non-terminal residue" evidence="1">
    <location>
        <position position="1"/>
    </location>
</feature>
<comment type="caution">
    <text evidence="1">The sequence shown here is derived from an EMBL/GenBank/DDBJ whole genome shotgun (WGS) entry which is preliminary data.</text>
</comment>
<gene>
    <name evidence="1" type="ORF">F5050DRAFT_1558137</name>
</gene>
<sequence length="113" mass="12847">PNHIKIAQEGEAIRSLGALIGNSICQVSTWSRVLERIDAALIRWEASHPSMEGRRLIVMMIIGGMTQYLTKVQGMPKDIETRLDKRIRRFLWADKEKVTVNKETVFMPIKNGG</sequence>
<evidence type="ECO:0000313" key="2">
    <source>
        <dbReference type="Proteomes" id="UP001163828"/>
    </source>
</evidence>